<evidence type="ECO:0000256" key="5">
    <source>
        <dbReference type="ARBA" id="ARBA00023136"/>
    </source>
</evidence>
<evidence type="ECO:0000256" key="3">
    <source>
        <dbReference type="ARBA" id="ARBA00022692"/>
    </source>
</evidence>
<organism evidence="7 8">
    <name type="scientific">Littorina saxatilis</name>
    <dbReference type="NCBI Taxonomy" id="31220"/>
    <lineage>
        <taxon>Eukaryota</taxon>
        <taxon>Metazoa</taxon>
        <taxon>Spiralia</taxon>
        <taxon>Lophotrochozoa</taxon>
        <taxon>Mollusca</taxon>
        <taxon>Gastropoda</taxon>
        <taxon>Caenogastropoda</taxon>
        <taxon>Littorinimorpha</taxon>
        <taxon>Littorinoidea</taxon>
        <taxon>Littorinidae</taxon>
        <taxon>Littorina</taxon>
    </lineage>
</organism>
<evidence type="ECO:0000256" key="1">
    <source>
        <dbReference type="ARBA" id="ARBA00004370"/>
    </source>
</evidence>
<dbReference type="Pfam" id="PF04505">
    <property type="entry name" value="CD225"/>
    <property type="match status" value="1"/>
</dbReference>
<keyword evidence="3 6" id="KW-0812">Transmembrane</keyword>
<proteinExistence type="inferred from homology"/>
<comment type="similarity">
    <text evidence="2">Belongs to the CD225/Dispanin family.</text>
</comment>
<dbReference type="InterPro" id="IPR051423">
    <property type="entry name" value="CD225/Dispanin"/>
</dbReference>
<keyword evidence="8" id="KW-1185">Reference proteome</keyword>
<sequence length="143" mass="15526">MKGKKKNDDIEADIQHYHTDEDAYLSSYRAYQGPADGANGVPLSTISSRETLSDSSFIQERPRSYGCLACVSAFLCCCPVGIAALCYSCKARCAKHDGEFSDARVLGRQARDIAIASIVLGIFLLLVAALVVILIWQTVGFDK</sequence>
<evidence type="ECO:0000313" key="8">
    <source>
        <dbReference type="Proteomes" id="UP001374579"/>
    </source>
</evidence>
<keyword evidence="5 6" id="KW-0472">Membrane</keyword>
<name>A0AAN9B492_9CAEN</name>
<dbReference type="PANTHER" id="PTHR14948:SF44">
    <property type="entry name" value="PROLINE-RICH TRANSMEMBRANE PROTEIN 1-LIKE"/>
    <property type="match status" value="1"/>
</dbReference>
<comment type="subcellular location">
    <subcellularLocation>
        <location evidence="1">Membrane</location>
    </subcellularLocation>
</comment>
<dbReference type="EMBL" id="JBAMIC010000012">
    <property type="protein sequence ID" value="KAK7098271.1"/>
    <property type="molecule type" value="Genomic_DNA"/>
</dbReference>
<gene>
    <name evidence="7" type="ORF">V1264_002606</name>
</gene>
<keyword evidence="4 6" id="KW-1133">Transmembrane helix</keyword>
<dbReference type="InterPro" id="IPR007593">
    <property type="entry name" value="CD225/Dispanin_fam"/>
</dbReference>
<comment type="caution">
    <text evidence="7">The sequence shown here is derived from an EMBL/GenBank/DDBJ whole genome shotgun (WGS) entry which is preliminary data.</text>
</comment>
<dbReference type="PANTHER" id="PTHR14948">
    <property type="entry name" value="NG5"/>
    <property type="match status" value="1"/>
</dbReference>
<evidence type="ECO:0000256" key="4">
    <source>
        <dbReference type="ARBA" id="ARBA00022989"/>
    </source>
</evidence>
<evidence type="ECO:0000256" key="6">
    <source>
        <dbReference type="SAM" id="Phobius"/>
    </source>
</evidence>
<accession>A0AAN9B492</accession>
<reference evidence="7 8" key="1">
    <citation type="submission" date="2024-02" db="EMBL/GenBank/DDBJ databases">
        <title>Chromosome-scale genome assembly of the rough periwinkle Littorina saxatilis.</title>
        <authorList>
            <person name="De Jode A."/>
            <person name="Faria R."/>
            <person name="Formenti G."/>
            <person name="Sims Y."/>
            <person name="Smith T.P."/>
            <person name="Tracey A."/>
            <person name="Wood J.M.D."/>
            <person name="Zagrodzka Z.B."/>
            <person name="Johannesson K."/>
            <person name="Butlin R.K."/>
            <person name="Leder E.H."/>
        </authorList>
    </citation>
    <scope>NUCLEOTIDE SEQUENCE [LARGE SCALE GENOMIC DNA]</scope>
    <source>
        <strain evidence="7">Snail1</strain>
        <tissue evidence="7">Muscle</tissue>
    </source>
</reference>
<evidence type="ECO:0000256" key="2">
    <source>
        <dbReference type="ARBA" id="ARBA00006843"/>
    </source>
</evidence>
<feature type="transmembrane region" description="Helical" evidence="6">
    <location>
        <begin position="113"/>
        <end position="136"/>
    </location>
</feature>
<dbReference type="AlphaFoldDB" id="A0AAN9B492"/>
<evidence type="ECO:0000313" key="7">
    <source>
        <dbReference type="EMBL" id="KAK7098271.1"/>
    </source>
</evidence>
<protein>
    <submittedName>
        <fullName evidence="7">Uncharacterized protein</fullName>
    </submittedName>
</protein>
<dbReference type="Proteomes" id="UP001374579">
    <property type="component" value="Unassembled WGS sequence"/>
</dbReference>
<dbReference type="GO" id="GO:0016020">
    <property type="term" value="C:membrane"/>
    <property type="evidence" value="ECO:0007669"/>
    <property type="project" value="UniProtKB-SubCell"/>
</dbReference>